<dbReference type="InterPro" id="IPR003594">
    <property type="entry name" value="HATPase_dom"/>
</dbReference>
<dbReference type="SMART" id="SM00387">
    <property type="entry name" value="HATPase_c"/>
    <property type="match status" value="1"/>
</dbReference>
<evidence type="ECO:0000256" key="7">
    <source>
        <dbReference type="ARBA" id="ARBA00022692"/>
    </source>
</evidence>
<keyword evidence="6" id="KW-0808">Transferase</keyword>
<keyword evidence="12" id="KW-0175">Coiled coil</keyword>
<reference evidence="16 17" key="1">
    <citation type="submission" date="2020-01" db="EMBL/GenBank/DDBJ databases">
        <title>Genomes of bacteria type strains.</title>
        <authorList>
            <person name="Chen J."/>
            <person name="Zhu S."/>
            <person name="Yang J."/>
        </authorList>
    </citation>
    <scope>NUCLEOTIDE SEQUENCE [LARGE SCALE GENOMIC DNA]</scope>
    <source>
        <strain evidence="16 17">LMG 22958</strain>
    </source>
</reference>
<evidence type="ECO:0000256" key="2">
    <source>
        <dbReference type="ARBA" id="ARBA00004141"/>
    </source>
</evidence>
<dbReference type="Pfam" id="PF02518">
    <property type="entry name" value="HATPase_c"/>
    <property type="match status" value="1"/>
</dbReference>
<dbReference type="PANTHER" id="PTHR43047">
    <property type="entry name" value="TWO-COMPONENT HISTIDINE PROTEIN KINASE"/>
    <property type="match status" value="1"/>
</dbReference>
<dbReference type="GO" id="GO:0000155">
    <property type="term" value="F:phosphorelay sensor kinase activity"/>
    <property type="evidence" value="ECO:0007669"/>
    <property type="project" value="InterPro"/>
</dbReference>
<dbReference type="Pfam" id="PF00072">
    <property type="entry name" value="Response_reg"/>
    <property type="match status" value="1"/>
</dbReference>
<dbReference type="SUPFAM" id="SSF47384">
    <property type="entry name" value="Homodimeric domain of signal transducing histidine kinase"/>
    <property type="match status" value="1"/>
</dbReference>
<dbReference type="InterPro" id="IPR004358">
    <property type="entry name" value="Sig_transdc_His_kin-like_C"/>
</dbReference>
<feature type="domain" description="Histidine kinase" evidence="14">
    <location>
        <begin position="790"/>
        <end position="1042"/>
    </location>
</feature>
<dbReference type="InterPro" id="IPR038377">
    <property type="entry name" value="Na/Glc_symporter_sf"/>
</dbReference>
<dbReference type="Gene3D" id="3.30.450.20">
    <property type="entry name" value="PAS domain"/>
    <property type="match status" value="1"/>
</dbReference>
<keyword evidence="8 16" id="KW-0418">Kinase</keyword>
<evidence type="ECO:0000256" key="5">
    <source>
        <dbReference type="ARBA" id="ARBA00022553"/>
    </source>
</evidence>
<evidence type="ECO:0000256" key="9">
    <source>
        <dbReference type="ARBA" id="ARBA00022989"/>
    </source>
</evidence>
<dbReference type="Pfam" id="PF00474">
    <property type="entry name" value="SSF"/>
    <property type="match status" value="1"/>
</dbReference>
<accession>A0A6L9MZL2</accession>
<dbReference type="InterPro" id="IPR001789">
    <property type="entry name" value="Sig_transdc_resp-reg_receiver"/>
</dbReference>
<feature type="transmembrane region" description="Helical" evidence="13">
    <location>
        <begin position="307"/>
        <end position="330"/>
    </location>
</feature>
<dbReference type="GO" id="GO:0005886">
    <property type="term" value="C:plasma membrane"/>
    <property type="evidence" value="ECO:0007669"/>
    <property type="project" value="TreeGrafter"/>
</dbReference>
<evidence type="ECO:0000313" key="17">
    <source>
        <dbReference type="Proteomes" id="UP000478837"/>
    </source>
</evidence>
<name>A0A6L9MZL2_9ALTE</name>
<sequence>MLSIWSVGSIVAVYLFILFAIGFWGERYLKDNRQHPILYSLGLGVHCTSWAFFGTTSQAAEYGWAIVPTYMGIILTMVFAFPVVLHISRLCQQHNITSLADLIGMKYKHSHLVAAFVTVLCFVGVIPYIALQLDAITKSITLITPNTSETSQSVSMYVALLMAIFAIIFGTRTLNLTDKHPGLLMTIAFESVFKLVALWSVGIFVCFFMFDGVLDLISKASQHEQARELIYANSAPLVYVTHVLLGVCSMFVLPRQFHMNFVELNGEGELRTARWFFPVYLLGMTVFLIPLALAGKMLLPPSVNSDTYVLALPLFAENTALSIIAFLGGLSATTSMVIVATLALGIMIANNLVTPLWIKARLRTEPNHTLETTKVLAIRRLTVLVVLSVALWYHLNVSQAAPLVKSGVIAIALLGQCLPVLMFGLYWEKRSKAAALAGLFSGFLCWCALLLYPSVMSSYYFNAPPTDAQLGIGFLISLITNAAIYMLVSFISFFGDKKSVVDSNIDLATSTPYLTIRVGDLVSLTQRVLDSQTHNTLVNQLSVDVSHPQVNGLASHSLLQRVEKLLAAQVGGPSARILLGAIADKGTDSLPELVDWVEEASQSFQFNHEVLQSSVQNIEQGISVLDEKLQLLAWNERYIELFRYPRGFLKVGMPIIDILKYNAKRGLFGNTDGSTGRFGNEISGDKQININNDIDSEIEKRIQYMLEGSRHKYIRKQHDGKVIELNGAPLPGGGYVTTYSDITEYIAIQSALEKSKSELEQRVERRTQELQDAKQQADAANESKTKFLAAAGHDLMQPFNAATLFASMLQKKTKNSELSGLSEGVVDSLNNAQSLLSMLLDMTKLDSGVLKPNKVTFAIDDVLASLCKEFSLIAKERGITLTYVKTSCWTYSDKHLFRRVVQNLLSNAIRYTQTGSVLVGVRRKQELPVSPLSQGSFSGVSTSNADCGQSLITEANSGQSLATNCRQSLNVCVYDTGPGIPRHQQEEIFSEFHQLEHSSNSQGIGLGLTIVDRMCKLLGHTITLQSEIHKGSCFAITIPKCSVTYSKTVEALKEETQPQNELAFNSNQASQFLQGKRLLLIENDEQVTVAMQALLGDWGGEVITATNKIEALAACEMKPDIIIADYHLNFGETGTDVLHAIESLPYVAPLRILITANRSPEVRDIAADMDIAYLPKPIKPSALKRLIKQRVN</sequence>
<evidence type="ECO:0000256" key="8">
    <source>
        <dbReference type="ARBA" id="ARBA00022777"/>
    </source>
</evidence>
<evidence type="ECO:0000259" key="14">
    <source>
        <dbReference type="PROSITE" id="PS50109"/>
    </source>
</evidence>
<keyword evidence="17" id="KW-1185">Reference proteome</keyword>
<feature type="transmembrane region" description="Helical" evidence="13">
    <location>
        <begin position="151"/>
        <end position="171"/>
    </location>
</feature>
<dbReference type="Gene3D" id="3.40.50.2300">
    <property type="match status" value="1"/>
</dbReference>
<feature type="transmembrane region" description="Helical" evidence="13">
    <location>
        <begin position="230"/>
        <end position="254"/>
    </location>
</feature>
<organism evidence="16 17">
    <name type="scientific">Alteromonas hispanica</name>
    <dbReference type="NCBI Taxonomy" id="315421"/>
    <lineage>
        <taxon>Bacteria</taxon>
        <taxon>Pseudomonadati</taxon>
        <taxon>Pseudomonadota</taxon>
        <taxon>Gammaproteobacteria</taxon>
        <taxon>Alteromonadales</taxon>
        <taxon>Alteromonadaceae</taxon>
        <taxon>Alteromonas/Salinimonas group</taxon>
        <taxon>Alteromonas</taxon>
    </lineage>
</organism>
<feature type="transmembrane region" description="Helical" evidence="13">
    <location>
        <begin position="183"/>
        <end position="210"/>
    </location>
</feature>
<keyword evidence="7 13" id="KW-0812">Transmembrane</keyword>
<comment type="subcellular location">
    <subcellularLocation>
        <location evidence="2">Membrane</location>
        <topology evidence="2">Multi-pass membrane protein</topology>
    </subcellularLocation>
</comment>
<dbReference type="SMART" id="SM00388">
    <property type="entry name" value="HisKA"/>
    <property type="match status" value="1"/>
</dbReference>
<evidence type="ECO:0000256" key="11">
    <source>
        <dbReference type="PROSITE-ProRule" id="PRU00169"/>
    </source>
</evidence>
<dbReference type="GO" id="GO:0022857">
    <property type="term" value="F:transmembrane transporter activity"/>
    <property type="evidence" value="ECO:0007669"/>
    <property type="project" value="InterPro"/>
</dbReference>
<comment type="caution">
    <text evidence="16">The sequence shown here is derived from an EMBL/GenBank/DDBJ whole genome shotgun (WGS) entry which is preliminary data.</text>
</comment>
<evidence type="ECO:0000256" key="4">
    <source>
        <dbReference type="ARBA" id="ARBA00012438"/>
    </source>
</evidence>
<keyword evidence="5 11" id="KW-0597">Phosphoprotein</keyword>
<dbReference type="CDD" id="cd00082">
    <property type="entry name" value="HisKA"/>
    <property type="match status" value="1"/>
</dbReference>
<feature type="coiled-coil region" evidence="12">
    <location>
        <begin position="749"/>
        <end position="783"/>
    </location>
</feature>
<dbReference type="PROSITE" id="PS50109">
    <property type="entry name" value="HIS_KIN"/>
    <property type="match status" value="1"/>
</dbReference>
<evidence type="ECO:0000256" key="10">
    <source>
        <dbReference type="ARBA" id="ARBA00023136"/>
    </source>
</evidence>
<dbReference type="RefSeq" id="WP_163112773.1">
    <property type="nucleotide sequence ID" value="NZ_JAAAWP010000015.1"/>
</dbReference>
<dbReference type="SUPFAM" id="SSF52172">
    <property type="entry name" value="CheY-like"/>
    <property type="match status" value="1"/>
</dbReference>
<dbReference type="CDD" id="cd10322">
    <property type="entry name" value="SLC5sbd"/>
    <property type="match status" value="1"/>
</dbReference>
<dbReference type="InterPro" id="IPR005467">
    <property type="entry name" value="His_kinase_dom"/>
</dbReference>
<comment type="catalytic activity">
    <reaction evidence="1">
        <text>ATP + protein L-histidine = ADP + protein N-phospho-L-histidine.</text>
        <dbReference type="EC" id="2.7.13.3"/>
    </reaction>
</comment>
<dbReference type="PRINTS" id="PR00344">
    <property type="entry name" value="BCTRLSENSOR"/>
</dbReference>
<feature type="transmembrane region" description="Helical" evidence="13">
    <location>
        <begin position="407"/>
        <end position="427"/>
    </location>
</feature>
<dbReference type="Proteomes" id="UP000478837">
    <property type="component" value="Unassembled WGS sequence"/>
</dbReference>
<dbReference type="Pfam" id="PF12860">
    <property type="entry name" value="PAS_7"/>
    <property type="match status" value="2"/>
</dbReference>
<dbReference type="InterPro" id="IPR011006">
    <property type="entry name" value="CheY-like_superfamily"/>
</dbReference>
<dbReference type="CDD" id="cd00156">
    <property type="entry name" value="REC"/>
    <property type="match status" value="1"/>
</dbReference>
<dbReference type="GO" id="GO:0009927">
    <property type="term" value="F:histidine phosphotransfer kinase activity"/>
    <property type="evidence" value="ECO:0007669"/>
    <property type="project" value="TreeGrafter"/>
</dbReference>
<evidence type="ECO:0000313" key="16">
    <source>
        <dbReference type="EMBL" id="NDW23150.1"/>
    </source>
</evidence>
<gene>
    <name evidence="16" type="ORF">GTW09_16670</name>
</gene>
<evidence type="ECO:0000256" key="12">
    <source>
        <dbReference type="SAM" id="Coils"/>
    </source>
</evidence>
<comment type="similarity">
    <text evidence="3">Belongs to the sodium:solute symporter (SSF) (TC 2.A.21) family.</text>
</comment>
<evidence type="ECO:0000259" key="15">
    <source>
        <dbReference type="PROSITE" id="PS50110"/>
    </source>
</evidence>
<dbReference type="Gene3D" id="3.30.565.10">
    <property type="entry name" value="Histidine kinase-like ATPase, C-terminal domain"/>
    <property type="match status" value="1"/>
</dbReference>
<feature type="transmembrane region" description="Helical" evidence="13">
    <location>
        <begin position="378"/>
        <end position="395"/>
    </location>
</feature>
<dbReference type="Pfam" id="PF00512">
    <property type="entry name" value="HisKA"/>
    <property type="match status" value="1"/>
</dbReference>
<keyword evidence="10 13" id="KW-0472">Membrane</keyword>
<evidence type="ECO:0000256" key="3">
    <source>
        <dbReference type="ARBA" id="ARBA00006434"/>
    </source>
</evidence>
<feature type="transmembrane region" description="Helical" evidence="13">
    <location>
        <begin position="433"/>
        <end position="452"/>
    </location>
</feature>
<dbReference type="Gene3D" id="1.10.287.130">
    <property type="match status" value="1"/>
</dbReference>
<feature type="transmembrane region" description="Helical" evidence="13">
    <location>
        <begin position="472"/>
        <end position="494"/>
    </location>
</feature>
<dbReference type="InterPro" id="IPR036097">
    <property type="entry name" value="HisK_dim/P_sf"/>
</dbReference>
<dbReference type="PANTHER" id="PTHR43047:SF9">
    <property type="entry name" value="HISTIDINE KINASE"/>
    <property type="match status" value="1"/>
</dbReference>
<feature type="domain" description="Response regulatory" evidence="15">
    <location>
        <begin position="1077"/>
        <end position="1191"/>
    </location>
</feature>
<proteinExistence type="inferred from homology"/>
<dbReference type="InterPro" id="IPR036890">
    <property type="entry name" value="HATPase_C_sf"/>
</dbReference>
<feature type="transmembrane region" description="Helical" evidence="13">
    <location>
        <begin position="275"/>
        <end position="295"/>
    </location>
</feature>
<feature type="transmembrane region" description="Helical" evidence="13">
    <location>
        <begin position="337"/>
        <end position="358"/>
    </location>
</feature>
<protein>
    <recommendedName>
        <fullName evidence="4">histidine kinase</fullName>
        <ecNumber evidence="4">2.7.13.3</ecNumber>
    </recommendedName>
</protein>
<dbReference type="AlphaFoldDB" id="A0A6L9MZL2"/>
<evidence type="ECO:0000256" key="1">
    <source>
        <dbReference type="ARBA" id="ARBA00000085"/>
    </source>
</evidence>
<feature type="modified residue" description="4-aspartylphosphate" evidence="11">
    <location>
        <position position="1125"/>
    </location>
</feature>
<evidence type="ECO:0000256" key="6">
    <source>
        <dbReference type="ARBA" id="ARBA00022679"/>
    </source>
</evidence>
<feature type="transmembrane region" description="Helical" evidence="13">
    <location>
        <begin position="112"/>
        <end position="131"/>
    </location>
</feature>
<dbReference type="Gene3D" id="1.20.1730.10">
    <property type="entry name" value="Sodium/glucose cotransporter"/>
    <property type="match status" value="1"/>
</dbReference>
<dbReference type="SMART" id="SM00448">
    <property type="entry name" value="REC"/>
    <property type="match status" value="1"/>
</dbReference>
<dbReference type="PROSITE" id="PS50283">
    <property type="entry name" value="NA_SOLUT_SYMP_3"/>
    <property type="match status" value="1"/>
</dbReference>
<feature type="transmembrane region" description="Helical" evidence="13">
    <location>
        <begin position="6"/>
        <end position="25"/>
    </location>
</feature>
<dbReference type="SUPFAM" id="SSF55874">
    <property type="entry name" value="ATPase domain of HSP90 chaperone/DNA topoisomerase II/histidine kinase"/>
    <property type="match status" value="1"/>
</dbReference>
<dbReference type="InterPro" id="IPR001734">
    <property type="entry name" value="Na/solute_symporter"/>
</dbReference>
<dbReference type="EMBL" id="JAAAWP010000015">
    <property type="protein sequence ID" value="NDW23150.1"/>
    <property type="molecule type" value="Genomic_DNA"/>
</dbReference>
<evidence type="ECO:0000256" key="13">
    <source>
        <dbReference type="SAM" id="Phobius"/>
    </source>
</evidence>
<dbReference type="InterPro" id="IPR003661">
    <property type="entry name" value="HisK_dim/P_dom"/>
</dbReference>
<dbReference type="PROSITE" id="PS50110">
    <property type="entry name" value="RESPONSE_REGULATORY"/>
    <property type="match status" value="1"/>
</dbReference>
<keyword evidence="9 13" id="KW-1133">Transmembrane helix</keyword>
<feature type="transmembrane region" description="Helical" evidence="13">
    <location>
        <begin position="62"/>
        <end position="85"/>
    </location>
</feature>
<feature type="transmembrane region" description="Helical" evidence="13">
    <location>
        <begin position="37"/>
        <end position="56"/>
    </location>
</feature>
<dbReference type="EC" id="2.7.13.3" evidence="4"/>